<evidence type="ECO:0000313" key="3">
    <source>
        <dbReference type="Proteomes" id="UP001597262"/>
    </source>
</evidence>
<evidence type="ECO:0000313" key="2">
    <source>
        <dbReference type="EMBL" id="MFD1179661.1"/>
    </source>
</evidence>
<gene>
    <name evidence="2" type="ORF">ACFQ3W_25640</name>
</gene>
<dbReference type="InterPro" id="IPR005039">
    <property type="entry name" value="Ant_C"/>
</dbReference>
<proteinExistence type="predicted"/>
<dbReference type="Pfam" id="PF03374">
    <property type="entry name" value="ANT"/>
    <property type="match status" value="1"/>
</dbReference>
<dbReference type="Proteomes" id="UP001597262">
    <property type="component" value="Unassembled WGS sequence"/>
</dbReference>
<dbReference type="NCBIfam" id="TIGR02681">
    <property type="entry name" value="phage_pRha"/>
    <property type="match status" value="1"/>
</dbReference>
<dbReference type="RefSeq" id="WP_379322083.1">
    <property type="nucleotide sequence ID" value="NZ_JBHTLM010000037.1"/>
</dbReference>
<organism evidence="2 3">
    <name type="scientific">Paenibacillus puldeungensis</name>
    <dbReference type="NCBI Taxonomy" id="696536"/>
    <lineage>
        <taxon>Bacteria</taxon>
        <taxon>Bacillati</taxon>
        <taxon>Bacillota</taxon>
        <taxon>Bacilli</taxon>
        <taxon>Bacillales</taxon>
        <taxon>Paenibacillaceae</taxon>
        <taxon>Paenibacillus</taxon>
    </lineage>
</organism>
<keyword evidence="3" id="KW-1185">Reference proteome</keyword>
<comment type="caution">
    <text evidence="2">The sequence shown here is derived from an EMBL/GenBank/DDBJ whole genome shotgun (WGS) entry which is preliminary data.</text>
</comment>
<protein>
    <submittedName>
        <fullName evidence="2">Phage antirepressor KilAC domain-containing protein</fullName>
    </submittedName>
</protein>
<dbReference type="EMBL" id="JBHTLM010000037">
    <property type="protein sequence ID" value="MFD1179661.1"/>
    <property type="molecule type" value="Genomic_DNA"/>
</dbReference>
<evidence type="ECO:0000259" key="1">
    <source>
        <dbReference type="Pfam" id="PF03374"/>
    </source>
</evidence>
<dbReference type="InterPro" id="IPR014054">
    <property type="entry name" value="Phage_regulatory_Rha"/>
</dbReference>
<dbReference type="Pfam" id="PF09669">
    <property type="entry name" value="Phage_pRha"/>
    <property type="match status" value="1"/>
</dbReference>
<sequence length="249" mass="28140">MNQLTIRSVNGKLLADSREVAEMIEIRHADLLEKIKGYIQYLLNGNFRSSDFFIGSTYKDNLNREKPCYLLTRNGCDMVANKMTGEKGVLFTAAYVTKFTEMERQLSNLHVPRSLPEALRLAADLAEKNQMLLIQAEQDRPKVLFADAVATSKTSILVGELAKILKQNGVETGPIRLFSWLRDNGYLISRKGTDYNMPTQRSMELGLFEIKETSISHSDGHVTINKTPKVTGKGQVYFVNKFKDEQQLA</sequence>
<reference evidence="3" key="1">
    <citation type="journal article" date="2019" name="Int. J. Syst. Evol. Microbiol.">
        <title>The Global Catalogue of Microorganisms (GCM) 10K type strain sequencing project: providing services to taxonomists for standard genome sequencing and annotation.</title>
        <authorList>
            <consortium name="The Broad Institute Genomics Platform"/>
            <consortium name="The Broad Institute Genome Sequencing Center for Infectious Disease"/>
            <person name="Wu L."/>
            <person name="Ma J."/>
        </authorList>
    </citation>
    <scope>NUCLEOTIDE SEQUENCE [LARGE SCALE GENOMIC DNA]</scope>
    <source>
        <strain evidence="3">CCUG 59189</strain>
    </source>
</reference>
<feature type="domain" description="Antirepressor protein C-terminal" evidence="1">
    <location>
        <begin position="135"/>
        <end position="244"/>
    </location>
</feature>
<name>A0ABW3S4H3_9BACL</name>
<accession>A0ABW3S4H3</accession>